<dbReference type="SUPFAM" id="SSF52833">
    <property type="entry name" value="Thioredoxin-like"/>
    <property type="match status" value="1"/>
</dbReference>
<feature type="compositionally biased region" description="Basic and acidic residues" evidence="6">
    <location>
        <begin position="207"/>
        <end position="219"/>
    </location>
</feature>
<dbReference type="GO" id="GO:0006749">
    <property type="term" value="P:glutathione metabolic process"/>
    <property type="evidence" value="ECO:0007669"/>
    <property type="project" value="TreeGrafter"/>
</dbReference>
<dbReference type="PANTHER" id="PTHR11571:SF222">
    <property type="entry name" value="GLUTATHIONE TRANSFERASE"/>
    <property type="match status" value="1"/>
</dbReference>
<dbReference type="InterPro" id="IPR010987">
    <property type="entry name" value="Glutathione-S-Trfase_C-like"/>
</dbReference>
<sequence length="219" mass="25515">MRGYANPIQYMLEVAEIPYEFKRYPCTLEAVEWKEDKFNLGLNFPNIPYIIDGDVRLTESLAIMRYIGRKANMVGTTEEEMRLADESGYKALDLRSELTRVLYTDWTESGKAEFLNPETRLGLPGFLKLFDKFLEKKKYLAGEHITFADFLLYESLMWCEMLLPDSTDGYPNVTALRERIHNLPAMQKLRKSEKFVSWPITTPDAQGGHRKEDLRKEIP</sequence>
<dbReference type="SFLD" id="SFLDS00019">
    <property type="entry name" value="Glutathione_Transferase_(cytos"/>
    <property type="match status" value="1"/>
</dbReference>
<dbReference type="GO" id="GO:0004364">
    <property type="term" value="F:glutathione transferase activity"/>
    <property type="evidence" value="ECO:0007669"/>
    <property type="project" value="UniProtKB-EC"/>
</dbReference>
<organism evidence="7">
    <name type="scientific">Cyprideis torosa</name>
    <dbReference type="NCBI Taxonomy" id="163714"/>
    <lineage>
        <taxon>Eukaryota</taxon>
        <taxon>Metazoa</taxon>
        <taxon>Ecdysozoa</taxon>
        <taxon>Arthropoda</taxon>
        <taxon>Crustacea</taxon>
        <taxon>Oligostraca</taxon>
        <taxon>Ostracoda</taxon>
        <taxon>Podocopa</taxon>
        <taxon>Podocopida</taxon>
        <taxon>Cytherocopina</taxon>
        <taxon>Cytheroidea</taxon>
        <taxon>Cytherideidae</taxon>
        <taxon>Cyprideis</taxon>
    </lineage>
</organism>
<dbReference type="InterPro" id="IPR036249">
    <property type="entry name" value="Thioredoxin-like_sf"/>
</dbReference>
<reference evidence="7" key="1">
    <citation type="submission" date="2020-11" db="EMBL/GenBank/DDBJ databases">
        <authorList>
            <person name="Tran Van P."/>
        </authorList>
    </citation>
    <scope>NUCLEOTIDE SEQUENCE</scope>
</reference>
<dbReference type="InterPro" id="IPR050213">
    <property type="entry name" value="GST_superfamily"/>
</dbReference>
<comment type="similarity">
    <text evidence="2">Belongs to the GST superfamily. Mu family.</text>
</comment>
<dbReference type="PROSITE" id="PS50405">
    <property type="entry name" value="GST_CTER"/>
    <property type="match status" value="1"/>
</dbReference>
<dbReference type="InterPro" id="IPR040079">
    <property type="entry name" value="Glutathione_S-Trfase"/>
</dbReference>
<comment type="function">
    <text evidence="1">Conjugation of reduced glutathione to a wide number of exogenous and endogenous hydrophobic electrophiles.</text>
</comment>
<accession>A0A7R8ZUP7</accession>
<dbReference type="Pfam" id="PF02798">
    <property type="entry name" value="GST_N"/>
    <property type="match status" value="1"/>
</dbReference>
<dbReference type="Gene3D" id="1.20.1050.130">
    <property type="match status" value="1"/>
</dbReference>
<feature type="region of interest" description="Disordered" evidence="6">
    <location>
        <begin position="200"/>
        <end position="219"/>
    </location>
</feature>
<keyword evidence="4" id="KW-0808">Transferase</keyword>
<dbReference type="AlphaFoldDB" id="A0A7R8ZUP7"/>
<comment type="catalytic activity">
    <reaction evidence="5">
        <text>RX + glutathione = an S-substituted glutathione + a halide anion + H(+)</text>
        <dbReference type="Rhea" id="RHEA:16437"/>
        <dbReference type="ChEBI" id="CHEBI:15378"/>
        <dbReference type="ChEBI" id="CHEBI:16042"/>
        <dbReference type="ChEBI" id="CHEBI:17792"/>
        <dbReference type="ChEBI" id="CHEBI:57925"/>
        <dbReference type="ChEBI" id="CHEBI:90779"/>
        <dbReference type="EC" id="2.5.1.18"/>
    </reaction>
</comment>
<evidence type="ECO:0000313" key="7">
    <source>
        <dbReference type="EMBL" id="CAD7232317.1"/>
    </source>
</evidence>
<dbReference type="Pfam" id="PF14497">
    <property type="entry name" value="GST_C_3"/>
    <property type="match status" value="1"/>
</dbReference>
<evidence type="ECO:0000256" key="4">
    <source>
        <dbReference type="ARBA" id="ARBA00022679"/>
    </source>
</evidence>
<protein>
    <recommendedName>
        <fullName evidence="3">glutathione transferase</fullName>
        <ecNumber evidence="3">2.5.1.18</ecNumber>
    </recommendedName>
</protein>
<evidence type="ECO:0000256" key="5">
    <source>
        <dbReference type="ARBA" id="ARBA00047960"/>
    </source>
</evidence>
<dbReference type="PROSITE" id="PS50404">
    <property type="entry name" value="GST_NTER"/>
    <property type="match status" value="1"/>
</dbReference>
<evidence type="ECO:0000256" key="6">
    <source>
        <dbReference type="SAM" id="MobiDB-lite"/>
    </source>
</evidence>
<dbReference type="SUPFAM" id="SSF47616">
    <property type="entry name" value="GST C-terminal domain-like"/>
    <property type="match status" value="1"/>
</dbReference>
<dbReference type="OrthoDB" id="414243at2759"/>
<evidence type="ECO:0000256" key="2">
    <source>
        <dbReference type="ARBA" id="ARBA00005861"/>
    </source>
</evidence>
<name>A0A7R8ZUP7_9CRUS</name>
<dbReference type="EC" id="2.5.1.18" evidence="3"/>
<gene>
    <name evidence="7" type="ORF">CTOB1V02_LOCUS10153</name>
</gene>
<dbReference type="InterPro" id="IPR004045">
    <property type="entry name" value="Glutathione_S-Trfase_N"/>
</dbReference>
<dbReference type="InterPro" id="IPR004046">
    <property type="entry name" value="GST_C"/>
</dbReference>
<evidence type="ECO:0000256" key="1">
    <source>
        <dbReference type="ARBA" id="ARBA00003701"/>
    </source>
</evidence>
<evidence type="ECO:0000256" key="3">
    <source>
        <dbReference type="ARBA" id="ARBA00012452"/>
    </source>
</evidence>
<dbReference type="EMBL" id="OB664508">
    <property type="protein sequence ID" value="CAD7232317.1"/>
    <property type="molecule type" value="Genomic_DNA"/>
</dbReference>
<proteinExistence type="inferred from homology"/>
<dbReference type="PANTHER" id="PTHR11571">
    <property type="entry name" value="GLUTATHIONE S-TRANSFERASE"/>
    <property type="match status" value="1"/>
</dbReference>
<dbReference type="InterPro" id="IPR036282">
    <property type="entry name" value="Glutathione-S-Trfase_C_sf"/>
</dbReference>